<keyword evidence="3" id="KW-1185">Reference proteome</keyword>
<evidence type="ECO:0000256" key="1">
    <source>
        <dbReference type="SAM" id="MobiDB-lite"/>
    </source>
</evidence>
<protein>
    <submittedName>
        <fullName evidence="2">Uncharacterized protein</fullName>
    </submittedName>
</protein>
<feature type="region of interest" description="Disordered" evidence="1">
    <location>
        <begin position="1"/>
        <end position="39"/>
    </location>
</feature>
<gene>
    <name evidence="2" type="ORF">D5R81_02830</name>
</gene>
<dbReference type="EMBL" id="QYYH01000011">
    <property type="protein sequence ID" value="RJY18984.1"/>
    <property type="molecule type" value="Genomic_DNA"/>
</dbReference>
<proteinExistence type="predicted"/>
<reference evidence="2 3" key="1">
    <citation type="submission" date="2018-09" db="EMBL/GenBank/DDBJ databases">
        <title>Phylogeny of the Shewanellaceae, and recommendation for two new genera, Pseudoshewanella and Parashewanella.</title>
        <authorList>
            <person name="Wang G."/>
        </authorList>
    </citation>
    <scope>NUCLEOTIDE SEQUENCE [LARGE SCALE GENOMIC DNA]</scope>
    <source>
        <strain evidence="2 3">KCTC 22492</strain>
    </source>
</reference>
<dbReference type="Proteomes" id="UP000273022">
    <property type="component" value="Unassembled WGS sequence"/>
</dbReference>
<comment type="caution">
    <text evidence="2">The sequence shown here is derived from an EMBL/GenBank/DDBJ whole genome shotgun (WGS) entry which is preliminary data.</text>
</comment>
<name>A0A3A6U4G3_9GAMM</name>
<organism evidence="2 3">
    <name type="scientific">Parashewanella spongiae</name>
    <dbReference type="NCBI Taxonomy" id="342950"/>
    <lineage>
        <taxon>Bacteria</taxon>
        <taxon>Pseudomonadati</taxon>
        <taxon>Pseudomonadota</taxon>
        <taxon>Gammaproteobacteria</taxon>
        <taxon>Alteromonadales</taxon>
        <taxon>Shewanellaceae</taxon>
        <taxon>Parashewanella</taxon>
    </lineage>
</organism>
<sequence length="168" mass="18350">MSIQSSRKNFKVQSGGKNGGSGSVQSIKQGEKISSASAASSPKIRQHFAAFNQHGDTYPSHRYLLQCNSSGTRLVIRQQSASESSQENKEWHLEPALSTALRKTATHASQLYTIQTSDSLNDMNQYVFCISGDGNTVIIRDADETGTLLTKDTESKANILDDDYSQNT</sequence>
<evidence type="ECO:0000313" key="2">
    <source>
        <dbReference type="EMBL" id="RJY18984.1"/>
    </source>
</evidence>
<dbReference type="AlphaFoldDB" id="A0A3A6U4G3"/>
<accession>A0A3A6U4G3</accession>
<evidence type="ECO:0000313" key="3">
    <source>
        <dbReference type="Proteomes" id="UP000273022"/>
    </source>
</evidence>